<evidence type="ECO:0000256" key="2">
    <source>
        <dbReference type="ARBA" id="ARBA00011981"/>
    </source>
</evidence>
<organism evidence="9 10">
    <name type="scientific">Biomphalaria glabrata</name>
    <name type="common">Bloodfluke planorb</name>
    <name type="synonym">Freshwater snail</name>
    <dbReference type="NCBI Taxonomy" id="6526"/>
    <lineage>
        <taxon>Eukaryota</taxon>
        <taxon>Metazoa</taxon>
        <taxon>Spiralia</taxon>
        <taxon>Lophotrochozoa</taxon>
        <taxon>Mollusca</taxon>
        <taxon>Gastropoda</taxon>
        <taxon>Heterobranchia</taxon>
        <taxon>Euthyneura</taxon>
        <taxon>Panpulmonata</taxon>
        <taxon>Hygrophila</taxon>
        <taxon>Lymnaeoidea</taxon>
        <taxon>Planorbidae</taxon>
        <taxon>Biomphalaria</taxon>
    </lineage>
</organism>
<dbReference type="SMART" id="SM00829">
    <property type="entry name" value="PKS_ER"/>
    <property type="match status" value="1"/>
</dbReference>
<evidence type="ECO:0000256" key="5">
    <source>
        <dbReference type="ARBA" id="ARBA00047878"/>
    </source>
</evidence>
<dbReference type="Pfam" id="PF16884">
    <property type="entry name" value="ADH_N_2"/>
    <property type="match status" value="1"/>
</dbReference>
<sequence length="368" mass="40819">MCSFPIDIKYTLKVKTLLVNFVGFVSSNMDDGQKGTSQTWIKCRNFFGTPKRKDFKNVCQDLPDIQKGEILVEALCWTVDNYMTAFNVPEGSIMIGEQVASVIETLHEDYPLRMLVICDVGWRTRTIINPDKQLVRRLADIGSLPASLYLGTLGLPGLCAYFTTCEVFQVKAGDVLVINAASSPISNVVGQIAKIKGCKVIAFAGSKERCDWVRELGFDCVFNANAVGISPALQRVASQGVDFYFDSVGASFTKEVLAHVNSLGTICVCGYISTYGNRECTDPYHLIFSRERQVSSTSVMDYTARFEEAEKQLLDWINMGKLKFRELLFNGFEKLPEALAAVYDMRTVGKVIVKSAAAPSLLTMLVEY</sequence>
<dbReference type="PANTHER" id="PTHR43205">
    <property type="entry name" value="PROSTAGLANDIN REDUCTASE"/>
    <property type="match status" value="1"/>
</dbReference>
<keyword evidence="3" id="KW-0560">Oxidoreductase</keyword>
<dbReference type="InterPro" id="IPR020843">
    <property type="entry name" value="ER"/>
</dbReference>
<dbReference type="GeneID" id="106056557"/>
<protein>
    <recommendedName>
        <fullName evidence="4">15-oxoprostaglandin 13-reductase</fullName>
        <ecNumber evidence="2">1.3.1.48</ecNumber>
    </recommendedName>
    <alternativeName>
        <fullName evidence="4">15-oxoprostaglandin 13-reductase</fullName>
    </alternativeName>
</protein>
<comment type="catalytic activity">
    <reaction evidence="5">
        <text>13,14-dihydro-15-oxo-prostaglandin F1alpha + NADP(+) = 15-oxoprostaglandin F1alpha + NADPH + H(+)</text>
        <dbReference type="Rhea" id="RHEA:50592"/>
        <dbReference type="ChEBI" id="CHEBI:15378"/>
        <dbReference type="ChEBI" id="CHEBI:57783"/>
        <dbReference type="ChEBI" id="CHEBI:58349"/>
        <dbReference type="ChEBI" id="CHEBI:79072"/>
        <dbReference type="ChEBI" id="CHEBI:133411"/>
    </reaction>
    <physiologicalReaction direction="right-to-left" evidence="5">
        <dbReference type="Rhea" id="RHEA:50594"/>
    </physiologicalReaction>
</comment>
<dbReference type="InterPro" id="IPR041694">
    <property type="entry name" value="ADH_N_2"/>
</dbReference>
<dbReference type="Proteomes" id="UP001165740">
    <property type="component" value="Chromosome 4"/>
</dbReference>
<dbReference type="AlphaFoldDB" id="A0A9W3A392"/>
<reference evidence="10" key="1">
    <citation type="submission" date="2025-08" db="UniProtKB">
        <authorList>
            <consortium name="RefSeq"/>
        </authorList>
    </citation>
    <scope>IDENTIFICATION</scope>
</reference>
<gene>
    <name evidence="10" type="primary">LOC106056557</name>
</gene>
<dbReference type="Gene3D" id="3.40.50.720">
    <property type="entry name" value="NAD(P)-binding Rossmann-like Domain"/>
    <property type="match status" value="1"/>
</dbReference>
<dbReference type="InterPro" id="IPR013149">
    <property type="entry name" value="ADH-like_C"/>
</dbReference>
<evidence type="ECO:0000259" key="8">
    <source>
        <dbReference type="SMART" id="SM00829"/>
    </source>
</evidence>
<dbReference type="OrthoDB" id="809632at2759"/>
<dbReference type="RefSeq" id="XP_055881649.1">
    <property type="nucleotide sequence ID" value="XM_056025674.1"/>
</dbReference>
<dbReference type="PANTHER" id="PTHR43205:SF7">
    <property type="entry name" value="PROSTAGLANDIN REDUCTASE 1"/>
    <property type="match status" value="1"/>
</dbReference>
<comment type="catalytic activity">
    <reaction evidence="6">
        <text>13,14-dihydro-15-oxo-PGF2alpha + NADP(+) = 15-oxoprostaglandin F2alpha + NADPH + H(+)</text>
        <dbReference type="Rhea" id="RHEA:50588"/>
        <dbReference type="ChEBI" id="CHEBI:15378"/>
        <dbReference type="ChEBI" id="CHEBI:57783"/>
        <dbReference type="ChEBI" id="CHEBI:58349"/>
        <dbReference type="ChEBI" id="CHEBI:133374"/>
        <dbReference type="ChEBI" id="CHEBI:133409"/>
    </reaction>
    <physiologicalReaction direction="right-to-left" evidence="6">
        <dbReference type="Rhea" id="RHEA:50590"/>
    </physiologicalReaction>
</comment>
<dbReference type="EC" id="1.3.1.48" evidence="2"/>
<comment type="similarity">
    <text evidence="1">Belongs to the NADP-dependent oxidoreductase L4BD family.</text>
</comment>
<evidence type="ECO:0000256" key="7">
    <source>
        <dbReference type="ARBA" id="ARBA00049070"/>
    </source>
</evidence>
<dbReference type="SUPFAM" id="SSF51735">
    <property type="entry name" value="NAD(P)-binding Rossmann-fold domains"/>
    <property type="match status" value="1"/>
</dbReference>
<comment type="catalytic activity">
    <reaction evidence="7">
        <text>13,14-dihydro-15-oxo-prostaglandin E1 + NADP(+) = 15-oxoprostaglandin E1 + NADPH + H(+)</text>
        <dbReference type="Rhea" id="RHEA:50584"/>
        <dbReference type="ChEBI" id="CHEBI:15378"/>
        <dbReference type="ChEBI" id="CHEBI:57401"/>
        <dbReference type="ChEBI" id="CHEBI:57783"/>
        <dbReference type="ChEBI" id="CHEBI:58349"/>
        <dbReference type="ChEBI" id="CHEBI:133408"/>
    </reaction>
    <physiologicalReaction direction="right-to-left" evidence="7">
        <dbReference type="Rhea" id="RHEA:50586"/>
    </physiologicalReaction>
</comment>
<dbReference type="InterPro" id="IPR036291">
    <property type="entry name" value="NAD(P)-bd_dom_sf"/>
</dbReference>
<feature type="domain" description="Enoyl reductase (ER)" evidence="8">
    <location>
        <begin position="48"/>
        <end position="353"/>
    </location>
</feature>
<evidence type="ECO:0000256" key="4">
    <source>
        <dbReference type="ARBA" id="ARBA00033119"/>
    </source>
</evidence>
<evidence type="ECO:0000256" key="1">
    <source>
        <dbReference type="ARBA" id="ARBA00010460"/>
    </source>
</evidence>
<name>A0A9W3A392_BIOGL</name>
<evidence type="ECO:0000256" key="6">
    <source>
        <dbReference type="ARBA" id="ARBA00048290"/>
    </source>
</evidence>
<dbReference type="GO" id="GO:0047522">
    <property type="term" value="F:15-oxoprostaglandin 13-reductase [NAD(P)+] activity"/>
    <property type="evidence" value="ECO:0007669"/>
    <property type="project" value="UniProtKB-EC"/>
</dbReference>
<dbReference type="InterPro" id="IPR045010">
    <property type="entry name" value="MDR_fam"/>
</dbReference>
<dbReference type="GO" id="GO:0006693">
    <property type="term" value="P:prostaglandin metabolic process"/>
    <property type="evidence" value="ECO:0007669"/>
    <property type="project" value="TreeGrafter"/>
</dbReference>
<proteinExistence type="inferred from homology"/>
<evidence type="ECO:0000256" key="3">
    <source>
        <dbReference type="ARBA" id="ARBA00023002"/>
    </source>
</evidence>
<dbReference type="OMA" id="YSENIFG"/>
<dbReference type="SUPFAM" id="SSF50129">
    <property type="entry name" value="GroES-like"/>
    <property type="match status" value="1"/>
</dbReference>
<accession>A0A9W3A392</accession>
<evidence type="ECO:0000313" key="9">
    <source>
        <dbReference type="Proteomes" id="UP001165740"/>
    </source>
</evidence>
<dbReference type="Gene3D" id="3.90.180.10">
    <property type="entry name" value="Medium-chain alcohol dehydrogenases, catalytic domain"/>
    <property type="match status" value="1"/>
</dbReference>
<evidence type="ECO:0000313" key="10">
    <source>
        <dbReference type="RefSeq" id="XP_055881649.1"/>
    </source>
</evidence>
<dbReference type="InterPro" id="IPR011032">
    <property type="entry name" value="GroES-like_sf"/>
</dbReference>
<dbReference type="Pfam" id="PF00107">
    <property type="entry name" value="ADH_zinc_N"/>
    <property type="match status" value="1"/>
</dbReference>
<keyword evidence="9" id="KW-1185">Reference proteome</keyword>